<keyword evidence="1" id="KW-1133">Transmembrane helix</keyword>
<name>A0A1H2H0D1_9ACTN</name>
<evidence type="ECO:0000313" key="2">
    <source>
        <dbReference type="EMBL" id="SDU25320.1"/>
    </source>
</evidence>
<dbReference type="EMBL" id="FNLM01000034">
    <property type="protein sequence ID" value="SDU25320.1"/>
    <property type="molecule type" value="Genomic_DNA"/>
</dbReference>
<sequence>MRDTLSTPRTIVDNGSMDASAIVAAIAAAITLAALYFTRRQVKTAEEQTAIQRGMYKDAAQPYVWADIRPHAQHASFMMLILKNEGPTVATDVSLKINPGLPSEWARNEDHEKFASMRCFDSLPPGRMMQWNLGLPQDLLPSPDTPGNGDGRFKISISFRGPNGTKTTLSYSINLSEYRWVAKTTPGTPMTIAKSVDDATKTLSKAINNVAIQLSE</sequence>
<keyword evidence="1" id="KW-0812">Transmembrane</keyword>
<evidence type="ECO:0000256" key="1">
    <source>
        <dbReference type="SAM" id="Phobius"/>
    </source>
</evidence>
<protein>
    <submittedName>
        <fullName evidence="2">Uncharacterized protein</fullName>
    </submittedName>
</protein>
<accession>A0A1H2H0D1</accession>
<dbReference type="Proteomes" id="UP000183180">
    <property type="component" value="Unassembled WGS sequence"/>
</dbReference>
<reference evidence="2 3" key="1">
    <citation type="submission" date="2016-10" db="EMBL/GenBank/DDBJ databases">
        <authorList>
            <person name="de Groot N.N."/>
        </authorList>
    </citation>
    <scope>NUCLEOTIDE SEQUENCE [LARGE SCALE GENOMIC DNA]</scope>
    <source>
        <strain evidence="2 3">DSM 44215</strain>
    </source>
</reference>
<keyword evidence="1" id="KW-0472">Membrane</keyword>
<evidence type="ECO:0000313" key="3">
    <source>
        <dbReference type="Proteomes" id="UP000183180"/>
    </source>
</evidence>
<feature type="transmembrane region" description="Helical" evidence="1">
    <location>
        <begin position="20"/>
        <end position="38"/>
    </location>
</feature>
<dbReference type="AlphaFoldDB" id="A0A1H2H0D1"/>
<proteinExistence type="predicted"/>
<gene>
    <name evidence="2" type="ORF">SAMN04488548_134207</name>
</gene>
<organism evidence="2 3">
    <name type="scientific">Gordonia westfalica</name>
    <dbReference type="NCBI Taxonomy" id="158898"/>
    <lineage>
        <taxon>Bacteria</taxon>
        <taxon>Bacillati</taxon>
        <taxon>Actinomycetota</taxon>
        <taxon>Actinomycetes</taxon>
        <taxon>Mycobacteriales</taxon>
        <taxon>Gordoniaceae</taxon>
        <taxon>Gordonia</taxon>
    </lineage>
</organism>